<proteinExistence type="predicted"/>
<dbReference type="PANTHER" id="PTHR30363">
    <property type="entry name" value="HTH-TYPE TRANSCRIPTIONAL REGULATOR SRLR-RELATED"/>
    <property type="match status" value="1"/>
</dbReference>
<dbReference type="InterPro" id="IPR014036">
    <property type="entry name" value="DeoR-like_C"/>
</dbReference>
<reference evidence="4 5" key="1">
    <citation type="journal article" date="2019" name="Int. J. Syst. Evol. Microbiol.">
        <title>The Global Catalogue of Microorganisms (GCM) 10K type strain sequencing project: providing services to taxonomists for standard genome sequencing and annotation.</title>
        <authorList>
            <consortium name="The Broad Institute Genomics Platform"/>
            <consortium name="The Broad Institute Genome Sequencing Center for Infectious Disease"/>
            <person name="Wu L."/>
            <person name="Ma J."/>
        </authorList>
    </citation>
    <scope>NUCLEOTIDE SEQUENCE [LARGE SCALE GENOMIC DNA]</scope>
    <source>
        <strain evidence="4 5">JCM 9731</strain>
    </source>
</reference>
<dbReference type="SMART" id="SM00420">
    <property type="entry name" value="HTH_DEOR"/>
    <property type="match status" value="1"/>
</dbReference>
<dbReference type="Pfam" id="PF00455">
    <property type="entry name" value="DeoRC"/>
    <property type="match status" value="1"/>
</dbReference>
<evidence type="ECO:0000256" key="2">
    <source>
        <dbReference type="ARBA" id="ARBA00023163"/>
    </source>
</evidence>
<gene>
    <name evidence="4" type="ORF">GCM10008967_18110</name>
</gene>
<dbReference type="SUPFAM" id="SSF100950">
    <property type="entry name" value="NagB/RpiA/CoA transferase-like"/>
    <property type="match status" value="1"/>
</dbReference>
<dbReference type="PRINTS" id="PR00037">
    <property type="entry name" value="HTHLACR"/>
</dbReference>
<dbReference type="PROSITE" id="PS51000">
    <property type="entry name" value="HTH_DEOR_2"/>
    <property type="match status" value="1"/>
</dbReference>
<comment type="caution">
    <text evidence="4">The sequence shown here is derived from an EMBL/GenBank/DDBJ whole genome shotgun (WGS) entry which is preliminary data.</text>
</comment>
<evidence type="ECO:0000313" key="5">
    <source>
        <dbReference type="Proteomes" id="UP001500782"/>
    </source>
</evidence>
<dbReference type="InterPro" id="IPR036390">
    <property type="entry name" value="WH_DNA-bd_sf"/>
</dbReference>
<dbReference type="GO" id="GO:0003677">
    <property type="term" value="F:DNA binding"/>
    <property type="evidence" value="ECO:0007669"/>
    <property type="project" value="UniProtKB-KW"/>
</dbReference>
<dbReference type="Gene3D" id="1.10.10.10">
    <property type="entry name" value="Winged helix-like DNA-binding domain superfamily/Winged helix DNA-binding domain"/>
    <property type="match status" value="1"/>
</dbReference>
<keyword evidence="5" id="KW-1185">Reference proteome</keyword>
<dbReference type="PANTHER" id="PTHR30363:SF51">
    <property type="entry name" value="HTH-TYPE TRANSCRIPTIONAL REPRESSOR GLCR"/>
    <property type="match status" value="1"/>
</dbReference>
<protein>
    <submittedName>
        <fullName evidence="4">DeoR/GlpR family DNA-binding transcription regulator</fullName>
    </submittedName>
</protein>
<evidence type="ECO:0000259" key="3">
    <source>
        <dbReference type="PROSITE" id="PS51000"/>
    </source>
</evidence>
<dbReference type="InterPro" id="IPR001034">
    <property type="entry name" value="DeoR_HTH"/>
</dbReference>
<organism evidence="4 5">
    <name type="scientific">Bacillus carboniphilus</name>
    <dbReference type="NCBI Taxonomy" id="86663"/>
    <lineage>
        <taxon>Bacteria</taxon>
        <taxon>Bacillati</taxon>
        <taxon>Bacillota</taxon>
        <taxon>Bacilli</taxon>
        <taxon>Bacillales</taxon>
        <taxon>Bacillaceae</taxon>
        <taxon>Bacillus</taxon>
    </lineage>
</organism>
<keyword evidence="2" id="KW-0804">Transcription</keyword>
<dbReference type="Pfam" id="PF08220">
    <property type="entry name" value="HTH_DeoR"/>
    <property type="match status" value="1"/>
</dbReference>
<feature type="domain" description="HTH deoR-type" evidence="3">
    <location>
        <begin position="3"/>
        <end position="58"/>
    </location>
</feature>
<dbReference type="SMART" id="SM01134">
    <property type="entry name" value="DeoRC"/>
    <property type="match status" value="1"/>
</dbReference>
<dbReference type="InterPro" id="IPR050313">
    <property type="entry name" value="Carb_Metab_HTH_regulators"/>
</dbReference>
<keyword evidence="1" id="KW-0805">Transcription regulation</keyword>
<dbReference type="Proteomes" id="UP001500782">
    <property type="component" value="Unassembled WGS sequence"/>
</dbReference>
<dbReference type="SUPFAM" id="SSF46785">
    <property type="entry name" value="Winged helix' DNA-binding domain"/>
    <property type="match status" value="1"/>
</dbReference>
<accession>A0ABN0W872</accession>
<dbReference type="InterPro" id="IPR037171">
    <property type="entry name" value="NagB/RpiA_transferase-like"/>
</dbReference>
<evidence type="ECO:0000256" key="1">
    <source>
        <dbReference type="ARBA" id="ARBA00023015"/>
    </source>
</evidence>
<sequence length="262" mass="28742">MFSDERREEILKMLEETGRVLAKDLAEKFSVSIDSIRRDLSIMEEKGLLKRTHGGAIPATNIRLLARPADQRYGHGDDYANAIAKKAASYIKAGQTIFMGGASTHYLMLKYLPQDVQFTVVTNALRIADVLKDMDNVECYVIGGKVKKSGNMSDAFTNEMLKQFHFDVAFLTGGALNEKGLSTATPGVAVGARVVHQQARTSICLMGHWGFGSTNFVHMLPVDAFDLIITDEETAVEHIEAVKGNGGRVEIAYKEDLKGATK</sequence>
<dbReference type="RefSeq" id="WP_343798366.1">
    <property type="nucleotide sequence ID" value="NZ_BAAADJ010000019.1"/>
</dbReference>
<dbReference type="EMBL" id="BAAADJ010000019">
    <property type="protein sequence ID" value="GAA0328002.1"/>
    <property type="molecule type" value="Genomic_DNA"/>
</dbReference>
<name>A0ABN0W872_9BACI</name>
<evidence type="ECO:0000313" key="4">
    <source>
        <dbReference type="EMBL" id="GAA0328002.1"/>
    </source>
</evidence>
<dbReference type="InterPro" id="IPR036388">
    <property type="entry name" value="WH-like_DNA-bd_sf"/>
</dbReference>
<keyword evidence="4" id="KW-0238">DNA-binding</keyword>